<dbReference type="InterPro" id="IPR001421">
    <property type="entry name" value="ATP8_metazoa"/>
</dbReference>
<name>A0A5Q0U0L7_9CUCU</name>
<dbReference type="AlphaFoldDB" id="A0A5Q0U0L7"/>
<reference evidence="14" key="1">
    <citation type="submission" date="2018-10" db="EMBL/GenBank/DDBJ databases">
        <title>Mitogenomes versus nuclear genes in resolving species limits in three host-specific Altica flea beetles (Coleoptera: Chrysomelidae).</title>
        <authorList>
            <person name="Nie R.-E."/>
            <person name="Wei J."/>
            <person name="Zhang S.-K."/>
            <person name="Vogler A.P."/>
            <person name="Wu L."/>
            <person name="Konstantinov A.S."/>
            <person name="Li W.-Z."/>
            <person name="Yang X.-K."/>
            <person name="Xue H.-J."/>
        </authorList>
    </citation>
    <scope>NUCLEOTIDE SEQUENCE</scope>
</reference>
<keyword evidence="5 12" id="KW-0138">CF(0)</keyword>
<evidence type="ECO:0000256" key="6">
    <source>
        <dbReference type="ARBA" id="ARBA00022692"/>
    </source>
</evidence>
<keyword evidence="7 12" id="KW-0375">Hydrogen ion transport</keyword>
<dbReference type="GO" id="GO:0045259">
    <property type="term" value="C:proton-transporting ATP synthase complex"/>
    <property type="evidence" value="ECO:0007669"/>
    <property type="project" value="UniProtKB-KW"/>
</dbReference>
<dbReference type="GO" id="GO:0015986">
    <property type="term" value="P:proton motive force-driven ATP synthesis"/>
    <property type="evidence" value="ECO:0007669"/>
    <property type="project" value="InterPro"/>
</dbReference>
<gene>
    <name evidence="14" type="primary">atp8</name>
</gene>
<keyword evidence="10 12" id="KW-0496">Mitochondrion</keyword>
<evidence type="ECO:0000256" key="7">
    <source>
        <dbReference type="ARBA" id="ARBA00022781"/>
    </source>
</evidence>
<feature type="transmembrane region" description="Helical" evidence="13">
    <location>
        <begin position="6"/>
        <end position="29"/>
    </location>
</feature>
<proteinExistence type="inferred from homology"/>
<keyword evidence="9 12" id="KW-0406">Ion transport</keyword>
<evidence type="ECO:0000256" key="9">
    <source>
        <dbReference type="ARBA" id="ARBA00023065"/>
    </source>
</evidence>
<evidence type="ECO:0000256" key="4">
    <source>
        <dbReference type="ARBA" id="ARBA00022448"/>
    </source>
</evidence>
<evidence type="ECO:0000256" key="3">
    <source>
        <dbReference type="ARBA" id="ARBA00011291"/>
    </source>
</evidence>
<dbReference type="EMBL" id="MK049856">
    <property type="protein sequence ID" value="QGA74031.1"/>
    <property type="molecule type" value="Genomic_DNA"/>
</dbReference>
<evidence type="ECO:0000256" key="10">
    <source>
        <dbReference type="ARBA" id="ARBA00023128"/>
    </source>
</evidence>
<comment type="subcellular location">
    <subcellularLocation>
        <location evidence="1 12">Mitochondrion membrane</location>
        <topology evidence="1 12">Single-pass membrane protein</topology>
    </subcellularLocation>
</comment>
<keyword evidence="6 12" id="KW-0812">Transmembrane</keyword>
<dbReference type="GO" id="GO:0031966">
    <property type="term" value="C:mitochondrial membrane"/>
    <property type="evidence" value="ECO:0007669"/>
    <property type="project" value="UniProtKB-SubCell"/>
</dbReference>
<keyword evidence="11 13" id="KW-0472">Membrane</keyword>
<sequence length="51" mass="6359">MPQMAPLSWTLLSMMFFIIMFMFMTKIFFMKNYKPSKKQINKKETLTNWKW</sequence>
<evidence type="ECO:0000256" key="12">
    <source>
        <dbReference type="RuleBase" id="RU003661"/>
    </source>
</evidence>
<evidence type="ECO:0000256" key="2">
    <source>
        <dbReference type="ARBA" id="ARBA00008892"/>
    </source>
</evidence>
<dbReference type="GO" id="GO:0015078">
    <property type="term" value="F:proton transmembrane transporter activity"/>
    <property type="evidence" value="ECO:0007669"/>
    <property type="project" value="InterPro"/>
</dbReference>
<evidence type="ECO:0000256" key="1">
    <source>
        <dbReference type="ARBA" id="ARBA00004304"/>
    </source>
</evidence>
<evidence type="ECO:0000256" key="8">
    <source>
        <dbReference type="ARBA" id="ARBA00022989"/>
    </source>
</evidence>
<organism evidence="14">
    <name type="scientific">Chalcophana sp. N69</name>
    <dbReference type="NCBI Taxonomy" id="2653421"/>
    <lineage>
        <taxon>Eukaryota</taxon>
        <taxon>Metazoa</taxon>
        <taxon>Ecdysozoa</taxon>
        <taxon>Arthropoda</taxon>
        <taxon>Hexapoda</taxon>
        <taxon>Insecta</taxon>
        <taxon>Pterygota</taxon>
        <taxon>Neoptera</taxon>
        <taxon>Endopterygota</taxon>
        <taxon>Coleoptera</taxon>
        <taxon>Polyphaga</taxon>
        <taxon>Cucujiformia</taxon>
        <taxon>Chrysomeloidea</taxon>
        <taxon>Chrysomelidae</taxon>
        <taxon>Eumolpinae</taxon>
        <taxon>Chalcophana</taxon>
    </lineage>
</organism>
<evidence type="ECO:0000256" key="5">
    <source>
        <dbReference type="ARBA" id="ARBA00022547"/>
    </source>
</evidence>
<evidence type="ECO:0000313" key="14">
    <source>
        <dbReference type="EMBL" id="QGA74031.1"/>
    </source>
</evidence>
<keyword evidence="8 13" id="KW-1133">Transmembrane helix</keyword>
<keyword evidence="4 12" id="KW-0813">Transport</keyword>
<geneLocation type="mitochondrion" evidence="14"/>
<protein>
    <recommendedName>
        <fullName evidence="12">ATP synthase complex subunit 8</fullName>
    </recommendedName>
</protein>
<comment type="similarity">
    <text evidence="2 12">Belongs to the ATPase protein 8 family.</text>
</comment>
<accession>A0A5Q0U0L7</accession>
<evidence type="ECO:0000256" key="11">
    <source>
        <dbReference type="ARBA" id="ARBA00023136"/>
    </source>
</evidence>
<dbReference type="Pfam" id="PF00895">
    <property type="entry name" value="ATP-synt_8"/>
    <property type="match status" value="1"/>
</dbReference>
<comment type="subunit">
    <text evidence="3">F-type ATPases have 2 components, CF(1) - the catalytic core - and CF(0) - the membrane proton channel.</text>
</comment>
<evidence type="ECO:0000256" key="13">
    <source>
        <dbReference type="SAM" id="Phobius"/>
    </source>
</evidence>